<dbReference type="Proteomes" id="UP000823941">
    <property type="component" value="Chromosome 31"/>
</dbReference>
<gene>
    <name evidence="1" type="ORF">JYU34_022130</name>
</gene>
<organism evidence="1 2">
    <name type="scientific">Plutella xylostella</name>
    <name type="common">Diamondback moth</name>
    <name type="synonym">Plutella maculipennis</name>
    <dbReference type="NCBI Taxonomy" id="51655"/>
    <lineage>
        <taxon>Eukaryota</taxon>
        <taxon>Metazoa</taxon>
        <taxon>Ecdysozoa</taxon>
        <taxon>Arthropoda</taxon>
        <taxon>Hexapoda</taxon>
        <taxon>Insecta</taxon>
        <taxon>Pterygota</taxon>
        <taxon>Neoptera</taxon>
        <taxon>Endopterygota</taxon>
        <taxon>Lepidoptera</taxon>
        <taxon>Glossata</taxon>
        <taxon>Ditrysia</taxon>
        <taxon>Yponomeutoidea</taxon>
        <taxon>Plutellidae</taxon>
        <taxon>Plutella</taxon>
    </lineage>
</organism>
<sequence>MYSTRKLKETVCLQDTMLAFHRHGVQGRSLRNGDVTQEITDHSRVYRLLGADKVVVLESRLVQNNAISSDDGNDLYILAGHEASY</sequence>
<evidence type="ECO:0000313" key="2">
    <source>
        <dbReference type="Proteomes" id="UP000823941"/>
    </source>
</evidence>
<keyword evidence="2" id="KW-1185">Reference proteome</keyword>
<accession>A0ABQ7PQ84</accession>
<comment type="caution">
    <text evidence="1">The sequence shown here is derived from an EMBL/GenBank/DDBJ whole genome shotgun (WGS) entry which is preliminary data.</text>
</comment>
<evidence type="ECO:0000313" key="1">
    <source>
        <dbReference type="EMBL" id="KAG7295161.1"/>
    </source>
</evidence>
<proteinExistence type="predicted"/>
<dbReference type="EMBL" id="JAHIBW010000031">
    <property type="protein sequence ID" value="KAG7295161.1"/>
    <property type="molecule type" value="Genomic_DNA"/>
</dbReference>
<reference evidence="1 2" key="1">
    <citation type="submission" date="2021-06" db="EMBL/GenBank/DDBJ databases">
        <title>A haploid diamondback moth (Plutella xylostella L.) genome assembly resolves 31 chromosomes and identifies a diamide resistance mutation.</title>
        <authorList>
            <person name="Ward C.M."/>
            <person name="Perry K.D."/>
            <person name="Baker G."/>
            <person name="Powis K."/>
            <person name="Heckel D.G."/>
            <person name="Baxter S.W."/>
        </authorList>
    </citation>
    <scope>NUCLEOTIDE SEQUENCE [LARGE SCALE GENOMIC DNA]</scope>
    <source>
        <strain evidence="1 2">LV</strain>
        <tissue evidence="1">Single pupa</tissue>
    </source>
</reference>
<name>A0ABQ7PQ84_PLUXY</name>
<protein>
    <submittedName>
        <fullName evidence="1">Uncharacterized protein</fullName>
    </submittedName>
</protein>